<dbReference type="InterPro" id="IPR017039">
    <property type="entry name" value="Virul_fac_BrkB"/>
</dbReference>
<dbReference type="Proteomes" id="UP000239736">
    <property type="component" value="Unassembled WGS sequence"/>
</dbReference>
<feature type="transmembrane region" description="Helical" evidence="6">
    <location>
        <begin position="88"/>
        <end position="107"/>
    </location>
</feature>
<accession>A0A2S5JMF9</accession>
<keyword evidence="2" id="KW-1003">Cell membrane</keyword>
<dbReference type="PANTHER" id="PTHR30213">
    <property type="entry name" value="INNER MEMBRANE PROTEIN YHJD"/>
    <property type="match status" value="1"/>
</dbReference>
<dbReference type="AlphaFoldDB" id="A0A2S5JMF9"/>
<dbReference type="PIRSF" id="PIRSF035875">
    <property type="entry name" value="RNase_BN"/>
    <property type="match status" value="1"/>
</dbReference>
<keyword evidence="5 6" id="KW-0472">Membrane</keyword>
<dbReference type="Pfam" id="PF03631">
    <property type="entry name" value="Virul_fac_BrkB"/>
    <property type="match status" value="1"/>
</dbReference>
<feature type="transmembrane region" description="Helical" evidence="6">
    <location>
        <begin position="192"/>
        <end position="216"/>
    </location>
</feature>
<proteinExistence type="predicted"/>
<sequence>MRLSDERHLGLIAAGVAFYAILALFPAMAATISIWSLFADPLIVRDTVDAVHELIPDEAYRIIQTQLNTLLATTGTSLTWTTVISLSIALYSVQSGVSALITGLNAIRGTRRRAGIARYLVSIVLTASVIAMSVMALAMIVAVPIALNFLPLGPIMAVILSILPWAVMFALLVLVLGLFYRWGPNVPDRHGWFTPGAILAAFLWAVASVAFSAYLANFGAYNRIYGSIGAVVAMMMWLYISAYIVLLGAAVNAEIRLLRRRDREGQ</sequence>
<dbReference type="NCBIfam" id="TIGR00765">
    <property type="entry name" value="yihY_not_rbn"/>
    <property type="match status" value="1"/>
</dbReference>
<evidence type="ECO:0000313" key="7">
    <source>
        <dbReference type="EMBL" id="PPB82674.1"/>
    </source>
</evidence>
<evidence type="ECO:0000256" key="2">
    <source>
        <dbReference type="ARBA" id="ARBA00022475"/>
    </source>
</evidence>
<dbReference type="EMBL" id="PRDS01000001">
    <property type="protein sequence ID" value="PPB82674.1"/>
    <property type="molecule type" value="Genomic_DNA"/>
</dbReference>
<feature type="transmembrane region" description="Helical" evidence="6">
    <location>
        <begin position="12"/>
        <end position="38"/>
    </location>
</feature>
<reference evidence="7 8" key="1">
    <citation type="submission" date="2018-01" db="EMBL/GenBank/DDBJ databases">
        <title>Genomic Encyclopedia of Archaeal and Bacterial Type Strains, Phase II (KMG-II): from individual species to whole genera.</title>
        <authorList>
            <person name="Goeker M."/>
        </authorList>
    </citation>
    <scope>NUCLEOTIDE SEQUENCE [LARGE SCALE GENOMIC DNA]</scope>
    <source>
        <strain evidence="7 8">DSM 12048</strain>
    </source>
</reference>
<feature type="transmembrane region" description="Helical" evidence="6">
    <location>
        <begin position="228"/>
        <end position="251"/>
    </location>
</feature>
<protein>
    <submittedName>
        <fullName evidence="7">Membrane protein</fullName>
    </submittedName>
</protein>
<comment type="caution">
    <text evidence="7">The sequence shown here is derived from an EMBL/GenBank/DDBJ whole genome shotgun (WGS) entry which is preliminary data.</text>
</comment>
<evidence type="ECO:0000256" key="5">
    <source>
        <dbReference type="ARBA" id="ARBA00023136"/>
    </source>
</evidence>
<comment type="subcellular location">
    <subcellularLocation>
        <location evidence="1">Cell membrane</location>
        <topology evidence="1">Multi-pass membrane protein</topology>
    </subcellularLocation>
</comment>
<evidence type="ECO:0000313" key="8">
    <source>
        <dbReference type="Proteomes" id="UP000239736"/>
    </source>
</evidence>
<evidence type="ECO:0000256" key="4">
    <source>
        <dbReference type="ARBA" id="ARBA00022989"/>
    </source>
</evidence>
<gene>
    <name evidence="7" type="ORF">LV82_00613</name>
</gene>
<evidence type="ECO:0000256" key="6">
    <source>
        <dbReference type="SAM" id="Phobius"/>
    </source>
</evidence>
<organism evidence="7 8">
    <name type="scientific">Albidovulum inexpectatum</name>
    <dbReference type="NCBI Taxonomy" id="196587"/>
    <lineage>
        <taxon>Bacteria</taxon>
        <taxon>Pseudomonadati</taxon>
        <taxon>Pseudomonadota</taxon>
        <taxon>Alphaproteobacteria</taxon>
        <taxon>Rhodobacterales</taxon>
        <taxon>Paracoccaceae</taxon>
        <taxon>Albidovulum</taxon>
    </lineage>
</organism>
<feature type="transmembrane region" description="Helical" evidence="6">
    <location>
        <begin position="119"/>
        <end position="143"/>
    </location>
</feature>
<evidence type="ECO:0000256" key="3">
    <source>
        <dbReference type="ARBA" id="ARBA00022692"/>
    </source>
</evidence>
<evidence type="ECO:0000256" key="1">
    <source>
        <dbReference type="ARBA" id="ARBA00004651"/>
    </source>
</evidence>
<dbReference type="PANTHER" id="PTHR30213:SF0">
    <property type="entry name" value="UPF0761 MEMBRANE PROTEIN YIHY"/>
    <property type="match status" value="1"/>
</dbReference>
<dbReference type="GO" id="GO:0005886">
    <property type="term" value="C:plasma membrane"/>
    <property type="evidence" value="ECO:0007669"/>
    <property type="project" value="UniProtKB-SubCell"/>
</dbReference>
<keyword evidence="4 6" id="KW-1133">Transmembrane helix</keyword>
<keyword evidence="8" id="KW-1185">Reference proteome</keyword>
<name>A0A2S5JMF9_9RHOB</name>
<keyword evidence="3 6" id="KW-0812">Transmembrane</keyword>
<feature type="transmembrane region" description="Helical" evidence="6">
    <location>
        <begin position="155"/>
        <end position="180"/>
    </location>
</feature>